<accession>A0A7X0PII1</accession>
<dbReference type="NCBIfam" id="NF007232">
    <property type="entry name" value="PRK09651.1"/>
    <property type="match status" value="1"/>
</dbReference>
<protein>
    <submittedName>
        <fullName evidence="7">RNA polymerase sigma-70 factor (ECF subfamily)</fullName>
    </submittedName>
</protein>
<dbReference type="Pfam" id="PF08281">
    <property type="entry name" value="Sigma70_r4_2"/>
    <property type="match status" value="1"/>
</dbReference>
<dbReference type="InterPro" id="IPR014284">
    <property type="entry name" value="RNA_pol_sigma-70_dom"/>
</dbReference>
<keyword evidence="3" id="KW-0731">Sigma factor</keyword>
<dbReference type="GO" id="GO:0003677">
    <property type="term" value="F:DNA binding"/>
    <property type="evidence" value="ECO:0007669"/>
    <property type="project" value="InterPro"/>
</dbReference>
<dbReference type="InterPro" id="IPR013249">
    <property type="entry name" value="RNA_pol_sigma70_r4_t2"/>
</dbReference>
<comment type="similarity">
    <text evidence="1">Belongs to the sigma-70 factor family. ECF subfamily.</text>
</comment>
<comment type="caution">
    <text evidence="7">The sequence shown here is derived from an EMBL/GenBank/DDBJ whole genome shotgun (WGS) entry which is preliminary data.</text>
</comment>
<feature type="domain" description="RNA polymerase sigma factor 70 region 4 type 2" evidence="6">
    <location>
        <begin position="115"/>
        <end position="167"/>
    </location>
</feature>
<evidence type="ECO:0000256" key="3">
    <source>
        <dbReference type="ARBA" id="ARBA00023082"/>
    </source>
</evidence>
<proteinExistence type="inferred from homology"/>
<dbReference type="InterPro" id="IPR039425">
    <property type="entry name" value="RNA_pol_sigma-70-like"/>
</dbReference>
<keyword evidence="2" id="KW-0805">Transcription regulation</keyword>
<evidence type="ECO:0000259" key="6">
    <source>
        <dbReference type="Pfam" id="PF08281"/>
    </source>
</evidence>
<dbReference type="NCBIfam" id="NF009180">
    <property type="entry name" value="PRK12528.1"/>
    <property type="match status" value="1"/>
</dbReference>
<dbReference type="AlphaFoldDB" id="A0A7X0PII1"/>
<dbReference type="FunFam" id="1.10.1740.10:FF:000009">
    <property type="entry name" value="RNA polymerase sigma factor"/>
    <property type="match status" value="1"/>
</dbReference>
<dbReference type="GO" id="GO:0006352">
    <property type="term" value="P:DNA-templated transcription initiation"/>
    <property type="evidence" value="ECO:0007669"/>
    <property type="project" value="InterPro"/>
</dbReference>
<dbReference type="Gene3D" id="1.10.10.10">
    <property type="entry name" value="Winged helix-like DNA-binding domain superfamily/Winged helix DNA-binding domain"/>
    <property type="match status" value="1"/>
</dbReference>
<dbReference type="PANTHER" id="PTHR43133:SF63">
    <property type="entry name" value="RNA POLYMERASE SIGMA FACTOR FECI-RELATED"/>
    <property type="match status" value="1"/>
</dbReference>
<dbReference type="InterPro" id="IPR013325">
    <property type="entry name" value="RNA_pol_sigma_r2"/>
</dbReference>
<dbReference type="InterPro" id="IPR007627">
    <property type="entry name" value="RNA_pol_sigma70_r2"/>
</dbReference>
<evidence type="ECO:0000259" key="5">
    <source>
        <dbReference type="Pfam" id="PF04542"/>
    </source>
</evidence>
<dbReference type="GO" id="GO:0016987">
    <property type="term" value="F:sigma factor activity"/>
    <property type="evidence" value="ECO:0007669"/>
    <property type="project" value="UniProtKB-KW"/>
</dbReference>
<dbReference type="SUPFAM" id="SSF88946">
    <property type="entry name" value="Sigma2 domain of RNA polymerase sigma factors"/>
    <property type="match status" value="1"/>
</dbReference>
<dbReference type="PANTHER" id="PTHR43133">
    <property type="entry name" value="RNA POLYMERASE ECF-TYPE SIGMA FACTO"/>
    <property type="match status" value="1"/>
</dbReference>
<evidence type="ECO:0000313" key="8">
    <source>
        <dbReference type="Proteomes" id="UP000575083"/>
    </source>
</evidence>
<evidence type="ECO:0000256" key="1">
    <source>
        <dbReference type="ARBA" id="ARBA00010641"/>
    </source>
</evidence>
<evidence type="ECO:0000313" key="7">
    <source>
        <dbReference type="EMBL" id="MBB6562041.1"/>
    </source>
</evidence>
<name>A0A7X0PII1_9BURK</name>
<keyword evidence="8" id="KW-1185">Reference proteome</keyword>
<feature type="domain" description="RNA polymerase sigma-70 region 2" evidence="5">
    <location>
        <begin position="18"/>
        <end position="84"/>
    </location>
</feature>
<dbReference type="EMBL" id="JACHLK010000011">
    <property type="protein sequence ID" value="MBB6562041.1"/>
    <property type="molecule type" value="Genomic_DNA"/>
</dbReference>
<dbReference type="InterPro" id="IPR013324">
    <property type="entry name" value="RNA_pol_sigma_r3/r4-like"/>
</dbReference>
<evidence type="ECO:0000256" key="4">
    <source>
        <dbReference type="ARBA" id="ARBA00023163"/>
    </source>
</evidence>
<sequence length="172" mass="19375">MSTADPGLVHPDHDPHTLYSHHHGWLRAWLQRRLGCRDEAADLAQDTFVRVLLRPQALQGLREPRAYLTTIAKGLVSDLWRRRALEQAYTDALALMPEPLAPSPEERALVLEALHEIDAMLDGLAPKARQAFLLSQLEGLGYAEIAVQLQVSERTIKRYMAQGFECCLLAME</sequence>
<reference evidence="7 8" key="1">
    <citation type="submission" date="2020-08" db="EMBL/GenBank/DDBJ databases">
        <title>Functional genomics of gut bacteria from endangered species of beetles.</title>
        <authorList>
            <person name="Carlos-Shanley C."/>
        </authorList>
    </citation>
    <scope>NUCLEOTIDE SEQUENCE [LARGE SCALE GENOMIC DNA]</scope>
    <source>
        <strain evidence="7 8">S00198</strain>
    </source>
</reference>
<dbReference type="FunFam" id="1.10.10.10:FF:000427">
    <property type="entry name" value="RNA polymerase sigma factor"/>
    <property type="match status" value="1"/>
</dbReference>
<dbReference type="InterPro" id="IPR036388">
    <property type="entry name" value="WH-like_DNA-bd_sf"/>
</dbReference>
<dbReference type="RefSeq" id="WP_184861682.1">
    <property type="nucleotide sequence ID" value="NZ_JACHLK010000011.1"/>
</dbReference>
<dbReference type="NCBIfam" id="TIGR02937">
    <property type="entry name" value="sigma70-ECF"/>
    <property type="match status" value="1"/>
</dbReference>
<dbReference type="Pfam" id="PF04542">
    <property type="entry name" value="Sigma70_r2"/>
    <property type="match status" value="1"/>
</dbReference>
<dbReference type="Proteomes" id="UP000575083">
    <property type="component" value="Unassembled WGS sequence"/>
</dbReference>
<dbReference type="SUPFAM" id="SSF88659">
    <property type="entry name" value="Sigma3 and sigma4 domains of RNA polymerase sigma factors"/>
    <property type="match status" value="1"/>
</dbReference>
<dbReference type="Gene3D" id="1.10.1740.10">
    <property type="match status" value="1"/>
</dbReference>
<organism evidence="7 8">
    <name type="scientific">Acidovorax soli</name>
    <dbReference type="NCBI Taxonomy" id="592050"/>
    <lineage>
        <taxon>Bacteria</taxon>
        <taxon>Pseudomonadati</taxon>
        <taxon>Pseudomonadota</taxon>
        <taxon>Betaproteobacteria</taxon>
        <taxon>Burkholderiales</taxon>
        <taxon>Comamonadaceae</taxon>
        <taxon>Acidovorax</taxon>
    </lineage>
</organism>
<keyword evidence="4" id="KW-0804">Transcription</keyword>
<evidence type="ECO:0000256" key="2">
    <source>
        <dbReference type="ARBA" id="ARBA00023015"/>
    </source>
</evidence>
<gene>
    <name evidence="7" type="ORF">HNP48_004750</name>
</gene>